<dbReference type="InterPro" id="IPR020568">
    <property type="entry name" value="Ribosomal_Su5_D2-typ_SF"/>
</dbReference>
<sequence length="303" mass="34017">MLLAGMTKNTIADQLEIRILNVRSRAMVIDQTNIPREINAPITNLAPPSEVISPILTYASTPPLLISSFPTEELQDGDLFLREKNEILGTKCHCAKLQGSKKDKEIGKSPIVFPLSLHDNITEGEDVNTIADNDDQEEHKAQHEGNNSTLSSPLAPLMEVVHTIVSDDCVYFGVMEIKALKWMQNPQVIFAKQSNPVCSTAWLNDFSLIRQVRCKATPDVVFTLQEIVRVNLKPNLITYNHLIHGYYKEGKLVVLKRAMFDPFDTGKKMNNIRSYARRVFIMNDCNVLMQKYLGPLGGCCGFL</sequence>
<protein>
    <submittedName>
        <fullName evidence="1">Uncharacterized protein</fullName>
    </submittedName>
</protein>
<dbReference type="Gene3D" id="3.30.230.80">
    <property type="match status" value="1"/>
</dbReference>
<dbReference type="PANTHER" id="PTHR48151">
    <property type="entry name" value="SH3 DOMAIN-CONTAINING PROTEIN"/>
    <property type="match status" value="1"/>
</dbReference>
<gene>
    <name evidence="1" type="ORF">LSALG_LOCUS404</name>
</gene>
<dbReference type="AlphaFoldDB" id="A0AA35Y6C6"/>
<evidence type="ECO:0000313" key="2">
    <source>
        <dbReference type="Proteomes" id="UP001177003"/>
    </source>
</evidence>
<dbReference type="SUPFAM" id="SSF54211">
    <property type="entry name" value="Ribosomal protein S5 domain 2-like"/>
    <property type="match status" value="1"/>
</dbReference>
<evidence type="ECO:0000313" key="1">
    <source>
        <dbReference type="EMBL" id="CAI9259518.1"/>
    </source>
</evidence>
<dbReference type="EMBL" id="OX465086">
    <property type="protein sequence ID" value="CAI9259518.1"/>
    <property type="molecule type" value="Genomic_DNA"/>
</dbReference>
<accession>A0AA35Y6C6</accession>
<reference evidence="1" key="1">
    <citation type="submission" date="2023-04" db="EMBL/GenBank/DDBJ databases">
        <authorList>
            <person name="Vijverberg K."/>
            <person name="Xiong W."/>
            <person name="Schranz E."/>
        </authorList>
    </citation>
    <scope>NUCLEOTIDE SEQUENCE</scope>
</reference>
<organism evidence="1 2">
    <name type="scientific">Lactuca saligna</name>
    <name type="common">Willowleaf lettuce</name>
    <dbReference type="NCBI Taxonomy" id="75948"/>
    <lineage>
        <taxon>Eukaryota</taxon>
        <taxon>Viridiplantae</taxon>
        <taxon>Streptophyta</taxon>
        <taxon>Embryophyta</taxon>
        <taxon>Tracheophyta</taxon>
        <taxon>Spermatophyta</taxon>
        <taxon>Magnoliopsida</taxon>
        <taxon>eudicotyledons</taxon>
        <taxon>Gunneridae</taxon>
        <taxon>Pentapetalae</taxon>
        <taxon>asterids</taxon>
        <taxon>campanulids</taxon>
        <taxon>Asterales</taxon>
        <taxon>Asteraceae</taxon>
        <taxon>Cichorioideae</taxon>
        <taxon>Cichorieae</taxon>
        <taxon>Lactucinae</taxon>
        <taxon>Lactuca</taxon>
    </lineage>
</organism>
<dbReference type="Proteomes" id="UP001177003">
    <property type="component" value="Chromosome 0"/>
</dbReference>
<name>A0AA35Y6C6_LACSI</name>
<keyword evidence="2" id="KW-1185">Reference proteome</keyword>
<proteinExistence type="predicted"/>
<dbReference type="InterPro" id="IPR053296">
    <property type="entry name" value="TSET_member_tstB"/>
</dbReference>
<dbReference type="PANTHER" id="PTHR48151:SF3">
    <property type="entry name" value="SH3 DOMAIN-CONTAINING PROTEIN"/>
    <property type="match status" value="1"/>
</dbReference>